<dbReference type="AlphaFoldDB" id="A0AA43BC02"/>
<dbReference type="Proteomes" id="UP001162318">
    <property type="component" value="Unassembled WGS sequence"/>
</dbReference>
<name>A0AA43BC02_SPHYA</name>
<gene>
    <name evidence="1" type="ORF">N5J77_16835</name>
</gene>
<comment type="caution">
    <text evidence="1">The sequence shown here is derived from an EMBL/GenBank/DDBJ whole genome shotgun (WGS) entry which is preliminary data.</text>
</comment>
<organism evidence="1 2">
    <name type="scientific">Sphingobium yanoikuyae</name>
    <name type="common">Sphingomonas yanoikuyae</name>
    <dbReference type="NCBI Taxonomy" id="13690"/>
    <lineage>
        <taxon>Bacteria</taxon>
        <taxon>Pseudomonadati</taxon>
        <taxon>Pseudomonadota</taxon>
        <taxon>Alphaproteobacteria</taxon>
        <taxon>Sphingomonadales</taxon>
        <taxon>Sphingomonadaceae</taxon>
        <taxon>Sphingobium</taxon>
    </lineage>
</organism>
<dbReference type="EMBL" id="JAOCKX010000025">
    <property type="protein sequence ID" value="MDH2132795.1"/>
    <property type="molecule type" value="Genomic_DNA"/>
</dbReference>
<protein>
    <submittedName>
        <fullName evidence="1">Uncharacterized protein</fullName>
    </submittedName>
</protein>
<reference evidence="1" key="1">
    <citation type="submission" date="2022-09" db="EMBL/GenBank/DDBJ databases">
        <title>Intensive care unit water sources are persistently colonized with multi-drug resistant bacteria and are the site of extensive horizontal gene transfer of antibiotic resistance genes.</title>
        <authorList>
            <person name="Diorio-Toth L."/>
        </authorList>
    </citation>
    <scope>NUCLEOTIDE SEQUENCE</scope>
    <source>
        <strain evidence="1">GD03659</strain>
    </source>
</reference>
<sequence>MFDLAAVGDRHGIDYVVSAMRQCDLSRCEKALEIIEKAKPDFVRSIIGQLMFRPMTAHLVDTAQAMSRDYLIETISQLRAANAARNP</sequence>
<accession>A0AA43BC02</accession>
<evidence type="ECO:0000313" key="1">
    <source>
        <dbReference type="EMBL" id="MDH2132795.1"/>
    </source>
</evidence>
<proteinExistence type="predicted"/>
<evidence type="ECO:0000313" key="2">
    <source>
        <dbReference type="Proteomes" id="UP001162318"/>
    </source>
</evidence>
<dbReference type="RefSeq" id="WP_279730018.1">
    <property type="nucleotide sequence ID" value="NZ_JAOCKX010000025.1"/>
</dbReference>